<dbReference type="Proteomes" id="UP001589532">
    <property type="component" value="Unassembled WGS sequence"/>
</dbReference>
<dbReference type="SUPFAM" id="SSF51735">
    <property type="entry name" value="NAD(P)-binding Rossmann-fold domains"/>
    <property type="match status" value="1"/>
</dbReference>
<proteinExistence type="predicted"/>
<dbReference type="EMBL" id="JBHMBW010000011">
    <property type="protein sequence ID" value="MFB9624048.1"/>
    <property type="molecule type" value="Genomic_DNA"/>
</dbReference>
<reference evidence="2 3" key="1">
    <citation type="submission" date="2024-09" db="EMBL/GenBank/DDBJ databases">
        <authorList>
            <person name="Sun Q."/>
            <person name="Mori K."/>
        </authorList>
    </citation>
    <scope>NUCLEOTIDE SEQUENCE [LARGE SCALE GENOMIC DNA]</scope>
    <source>
        <strain evidence="2 3">JCM 3143</strain>
    </source>
</reference>
<name>A0ABV5RZR4_9ACTN</name>
<sequence>MILITGGLGFIGTHTTRTLLDLGESCLLVQRRPAVVPERFAGEAVVVEQADLTDESALLELGKRHEITGIVHLAGSMPWPPGAYEPLEGADKALRSLLNVFRAAGEWQVARVGVASTIGVYGGVTGQVAGEGALKEDVPLPMTAGHPIPAFKKIGELLGDHLAGTMGLDVVNYRIGAIWGPLGHAASPFFPAPQLVHAAARGTEPDLSTLRGGGRLGDGIDLCYAEDCGRAIALLQVAGRLGHRTYNVASGRLTTNEEVVAAIRKLVPDARADLPEGRDPAPAFWLDTTRLREDTGFEPAYDTERAVAGYLAWLRAGNER</sequence>
<dbReference type="InterPro" id="IPR001509">
    <property type="entry name" value="Epimerase_deHydtase"/>
</dbReference>
<protein>
    <submittedName>
        <fullName evidence="2">NAD-dependent epimerase/dehydratase family protein</fullName>
    </submittedName>
</protein>
<dbReference type="RefSeq" id="WP_344995546.1">
    <property type="nucleotide sequence ID" value="NZ_BAAAXV010000008.1"/>
</dbReference>
<evidence type="ECO:0000259" key="1">
    <source>
        <dbReference type="Pfam" id="PF01370"/>
    </source>
</evidence>
<evidence type="ECO:0000313" key="2">
    <source>
        <dbReference type="EMBL" id="MFB9624048.1"/>
    </source>
</evidence>
<keyword evidence="3" id="KW-1185">Reference proteome</keyword>
<dbReference type="PANTHER" id="PTHR43245:SF55">
    <property type="entry name" value="NAD(P)-BINDING DOMAIN-CONTAINING PROTEIN"/>
    <property type="match status" value="1"/>
</dbReference>
<dbReference type="InterPro" id="IPR036291">
    <property type="entry name" value="NAD(P)-bd_dom_sf"/>
</dbReference>
<dbReference type="Pfam" id="PF01370">
    <property type="entry name" value="Epimerase"/>
    <property type="match status" value="1"/>
</dbReference>
<feature type="domain" description="NAD-dependent epimerase/dehydratase" evidence="1">
    <location>
        <begin position="2"/>
        <end position="249"/>
    </location>
</feature>
<accession>A0ABV5RZR4</accession>
<comment type="caution">
    <text evidence="2">The sequence shown here is derived from an EMBL/GenBank/DDBJ whole genome shotgun (WGS) entry which is preliminary data.</text>
</comment>
<evidence type="ECO:0000313" key="3">
    <source>
        <dbReference type="Proteomes" id="UP001589532"/>
    </source>
</evidence>
<gene>
    <name evidence="2" type="ORF">ACFFSA_13260</name>
</gene>
<dbReference type="PANTHER" id="PTHR43245">
    <property type="entry name" value="BIFUNCTIONAL POLYMYXIN RESISTANCE PROTEIN ARNA"/>
    <property type="match status" value="1"/>
</dbReference>
<dbReference type="InterPro" id="IPR050177">
    <property type="entry name" value="Lipid_A_modif_metabolic_enz"/>
</dbReference>
<organism evidence="2 3">
    <name type="scientific">Nonomuraea helvata</name>
    <dbReference type="NCBI Taxonomy" id="37484"/>
    <lineage>
        <taxon>Bacteria</taxon>
        <taxon>Bacillati</taxon>
        <taxon>Actinomycetota</taxon>
        <taxon>Actinomycetes</taxon>
        <taxon>Streptosporangiales</taxon>
        <taxon>Streptosporangiaceae</taxon>
        <taxon>Nonomuraea</taxon>
    </lineage>
</organism>
<dbReference type="Gene3D" id="3.40.50.720">
    <property type="entry name" value="NAD(P)-binding Rossmann-like Domain"/>
    <property type="match status" value="1"/>
</dbReference>